<evidence type="ECO:0000313" key="2">
    <source>
        <dbReference type="Proteomes" id="UP001560573"/>
    </source>
</evidence>
<protein>
    <submittedName>
        <fullName evidence="1">Bacillithiol system redox-active protein YtxJ</fullName>
    </submittedName>
</protein>
<accession>A0ABV3ZMI1</accession>
<dbReference type="InterPro" id="IPR022551">
    <property type="entry name" value="BrxC"/>
</dbReference>
<evidence type="ECO:0000313" key="1">
    <source>
        <dbReference type="EMBL" id="MEX6691074.1"/>
    </source>
</evidence>
<name>A0ABV3ZMI1_9BACT</name>
<dbReference type="Proteomes" id="UP001560573">
    <property type="component" value="Unassembled WGS sequence"/>
</dbReference>
<comment type="caution">
    <text evidence="1">The sequence shown here is derived from an EMBL/GenBank/DDBJ whole genome shotgun (WGS) entry which is preliminary data.</text>
</comment>
<proteinExistence type="predicted"/>
<organism evidence="1 2">
    <name type="scientific">Danxiaibacter flavus</name>
    <dbReference type="NCBI Taxonomy" id="3049108"/>
    <lineage>
        <taxon>Bacteria</taxon>
        <taxon>Pseudomonadati</taxon>
        <taxon>Bacteroidota</taxon>
        <taxon>Chitinophagia</taxon>
        <taxon>Chitinophagales</taxon>
        <taxon>Chitinophagaceae</taxon>
        <taxon>Danxiaibacter</taxon>
    </lineage>
</organism>
<sequence length="110" mass="12837">MNWKTLNAPEQIAEILDNSFRQPQVIFKHSTRCSISSMAKNRLERSEQPENTEFYYLDLIAHRDISNKIATDFDVYHESPQVLLIRNGECTYSESHMGISMEELEEQIAN</sequence>
<keyword evidence="2" id="KW-1185">Reference proteome</keyword>
<dbReference type="Pfam" id="PF11009">
    <property type="entry name" value="BrxC"/>
    <property type="match status" value="1"/>
</dbReference>
<dbReference type="RefSeq" id="WP_369332490.1">
    <property type="nucleotide sequence ID" value="NZ_JAULBC010000013.1"/>
</dbReference>
<reference evidence="1 2" key="1">
    <citation type="submission" date="2023-07" db="EMBL/GenBank/DDBJ databases">
        <authorList>
            <person name="Lian W.-H."/>
        </authorList>
    </citation>
    <scope>NUCLEOTIDE SEQUENCE [LARGE SCALE GENOMIC DNA]</scope>
    <source>
        <strain evidence="1 2">SYSU DXS3180</strain>
    </source>
</reference>
<dbReference type="NCBIfam" id="TIGR04019">
    <property type="entry name" value="B_thiol_YtxJ"/>
    <property type="match status" value="1"/>
</dbReference>
<dbReference type="EMBL" id="JAULBC010000013">
    <property type="protein sequence ID" value="MEX6691074.1"/>
    <property type="molecule type" value="Genomic_DNA"/>
</dbReference>
<gene>
    <name evidence="1" type="primary">ytxJ</name>
    <name evidence="1" type="ORF">QTN47_26430</name>
</gene>
<dbReference type="Gene3D" id="3.40.30.10">
    <property type="entry name" value="Glutaredoxin"/>
    <property type="match status" value="1"/>
</dbReference>